<keyword evidence="2" id="KW-1185">Reference proteome</keyword>
<evidence type="ECO:0000313" key="2">
    <source>
        <dbReference type="Proteomes" id="UP000653305"/>
    </source>
</evidence>
<name>A0A830CG56_9LAMI</name>
<dbReference type="AlphaFoldDB" id="A0A830CG56"/>
<dbReference type="InterPro" id="IPR044655">
    <property type="entry name" value="BAGP1-like"/>
</dbReference>
<protein>
    <submittedName>
        <fullName evidence="1">Uncharacterized protein</fullName>
    </submittedName>
</protein>
<proteinExistence type="predicted"/>
<accession>A0A830CG56</accession>
<reference evidence="1" key="1">
    <citation type="submission" date="2020-07" db="EMBL/GenBank/DDBJ databases">
        <title>Ethylene signaling mediates host invasion by parasitic plants.</title>
        <authorList>
            <person name="Yoshida S."/>
        </authorList>
    </citation>
    <scope>NUCLEOTIDE SEQUENCE</scope>
    <source>
        <strain evidence="1">Okayama</strain>
    </source>
</reference>
<dbReference type="InterPro" id="IPR035892">
    <property type="entry name" value="C2_domain_sf"/>
</dbReference>
<dbReference type="Proteomes" id="UP000653305">
    <property type="component" value="Unassembled WGS sequence"/>
</dbReference>
<gene>
    <name evidence="1" type="ORF">PHJA_001473500</name>
</gene>
<evidence type="ECO:0000313" key="1">
    <source>
        <dbReference type="EMBL" id="GFP93291.1"/>
    </source>
</evidence>
<comment type="caution">
    <text evidence="1">The sequence shown here is derived from an EMBL/GenBank/DDBJ whole genome shotgun (WGS) entry which is preliminary data.</text>
</comment>
<dbReference type="OrthoDB" id="1716422at2759"/>
<dbReference type="PANTHER" id="PTHR47038:SF1">
    <property type="entry name" value="BAG-ASSOCIATED GRAM PROTEIN 1"/>
    <property type="match status" value="1"/>
</dbReference>
<dbReference type="PANTHER" id="PTHR47038">
    <property type="entry name" value="BAG-ASSOCIATED GRAM PROTEIN 1"/>
    <property type="match status" value="1"/>
</dbReference>
<dbReference type="SUPFAM" id="SSF49562">
    <property type="entry name" value="C2 domain (Calcium/lipid-binding domain, CaLB)"/>
    <property type="match status" value="1"/>
</dbReference>
<organism evidence="1 2">
    <name type="scientific">Phtheirospermum japonicum</name>
    <dbReference type="NCBI Taxonomy" id="374723"/>
    <lineage>
        <taxon>Eukaryota</taxon>
        <taxon>Viridiplantae</taxon>
        <taxon>Streptophyta</taxon>
        <taxon>Embryophyta</taxon>
        <taxon>Tracheophyta</taxon>
        <taxon>Spermatophyta</taxon>
        <taxon>Magnoliopsida</taxon>
        <taxon>eudicotyledons</taxon>
        <taxon>Gunneridae</taxon>
        <taxon>Pentapetalae</taxon>
        <taxon>asterids</taxon>
        <taxon>lamiids</taxon>
        <taxon>Lamiales</taxon>
        <taxon>Orobanchaceae</taxon>
        <taxon>Orobanchaceae incertae sedis</taxon>
        <taxon>Phtheirospermum</taxon>
    </lineage>
</organism>
<dbReference type="EMBL" id="BMAC01000308">
    <property type="protein sequence ID" value="GFP93291.1"/>
    <property type="molecule type" value="Genomic_DNA"/>
</dbReference>
<sequence length="208" mass="23049">MFGGFIVDEISVTIYNWDIIRRSAVLGSVTLSVEDEGQTGSIWYKLDNASGQVCLHIETLKVKLVSSRDLSGYAGANSRRRASDKQGPMILRQKHGPLQTIFNFLSDEVSLVADKSGVLQVIEHNYSCAIERSFLYHELAGGHGVPPLGNADGRVRYKFASFWNMNHALRALLHAAKKYNGMIEADKKEAMPLAEHGVLHAYNLFIGD</sequence>
<dbReference type="CDD" id="cd00030">
    <property type="entry name" value="C2"/>
    <property type="match status" value="1"/>
</dbReference>